<dbReference type="InterPro" id="IPR027417">
    <property type="entry name" value="P-loop_NTPase"/>
</dbReference>
<reference evidence="8 9" key="1">
    <citation type="submission" date="2024-09" db="EMBL/GenBank/DDBJ databases">
        <authorList>
            <person name="Sun Q."/>
            <person name="Mori K."/>
        </authorList>
    </citation>
    <scope>NUCLEOTIDE SEQUENCE [LARGE SCALE GENOMIC DNA]</scope>
    <source>
        <strain evidence="8 9">CECT 8460</strain>
    </source>
</reference>
<evidence type="ECO:0000256" key="5">
    <source>
        <dbReference type="ARBA" id="ARBA00022840"/>
    </source>
</evidence>
<dbReference type="SUPFAM" id="SSF52540">
    <property type="entry name" value="P-loop containing nucleoside triphosphate hydrolases"/>
    <property type="match status" value="1"/>
</dbReference>
<keyword evidence="9" id="KW-1185">Reference proteome</keyword>
<comment type="caution">
    <text evidence="7">Lacks conserved residue(s) required for the propagation of feature annotation.</text>
</comment>
<comment type="pathway">
    <text evidence="7">Metabolic intermediate biosynthesis; chorismate biosynthesis; chorismate from D-erythrose 4-phosphate and phosphoenolpyruvate: step 5/7.</text>
</comment>
<feature type="binding site" evidence="7">
    <location>
        <position position="80"/>
    </location>
    <ligand>
        <name>substrate</name>
    </ligand>
</feature>
<feature type="binding site" evidence="7">
    <location>
        <position position="142"/>
    </location>
    <ligand>
        <name>substrate</name>
    </ligand>
</feature>
<keyword evidence="4 7" id="KW-0418">Kinase</keyword>
<protein>
    <recommendedName>
        <fullName evidence="7">Shikimate kinase</fullName>
        <shortName evidence="7">SK</shortName>
        <ecNumber evidence="7">2.7.1.71</ecNumber>
    </recommendedName>
</protein>
<keyword evidence="7" id="KW-0963">Cytoplasm</keyword>
<dbReference type="GO" id="GO:0016301">
    <property type="term" value="F:kinase activity"/>
    <property type="evidence" value="ECO:0007669"/>
    <property type="project" value="UniProtKB-KW"/>
</dbReference>
<keyword evidence="5 7" id="KW-0067">ATP-binding</keyword>
<dbReference type="HAMAP" id="MF_00109">
    <property type="entry name" value="Shikimate_kinase"/>
    <property type="match status" value="1"/>
</dbReference>
<keyword evidence="7" id="KW-0460">Magnesium</keyword>
<proteinExistence type="inferred from homology"/>
<dbReference type="EMBL" id="JBHMFB010000009">
    <property type="protein sequence ID" value="MFB9088615.1"/>
    <property type="molecule type" value="Genomic_DNA"/>
</dbReference>
<sequence length="172" mass="19811">MKKVILVGYMAVGKTTIAKLLSEKIGVKYVDLDNLIEEKTNLSISKLFKQKGEIYFRKIEYEIFKEIMENEESLIISTGGGTPCYADSHLLLTGENSISFYLKASLSVIAERLKKEKMIRPLVANQSEEQLNEFIAKHLFERSYYYNQATYTILVDDKNPQLITEEIIRLLD</sequence>
<evidence type="ECO:0000256" key="6">
    <source>
        <dbReference type="ARBA" id="ARBA00023141"/>
    </source>
</evidence>
<evidence type="ECO:0000256" key="7">
    <source>
        <dbReference type="HAMAP-Rule" id="MF_00109"/>
    </source>
</evidence>
<feature type="binding site" evidence="7">
    <location>
        <position position="57"/>
    </location>
    <ligand>
        <name>substrate</name>
    </ligand>
</feature>
<comment type="caution">
    <text evidence="8">The sequence shown here is derived from an EMBL/GenBank/DDBJ whole genome shotgun (WGS) entry which is preliminary data.</text>
</comment>
<dbReference type="Gene3D" id="3.40.50.300">
    <property type="entry name" value="P-loop containing nucleotide triphosphate hydrolases"/>
    <property type="match status" value="1"/>
</dbReference>
<comment type="cofactor">
    <cofactor evidence="7">
        <name>Mg(2+)</name>
        <dbReference type="ChEBI" id="CHEBI:18420"/>
    </cofactor>
    <text evidence="7">Binds 1 Mg(2+) ion per subunit.</text>
</comment>
<evidence type="ECO:0000256" key="2">
    <source>
        <dbReference type="ARBA" id="ARBA00022679"/>
    </source>
</evidence>
<comment type="function">
    <text evidence="7">Catalyzes the specific phosphorylation of the 3-hydroxyl group of shikimic acid using ATP as a cosubstrate.</text>
</comment>
<dbReference type="EC" id="2.7.1.71" evidence="7"/>
<dbReference type="RefSeq" id="WP_290285888.1">
    <property type="nucleotide sequence ID" value="NZ_JAUFQN010000019.1"/>
</dbReference>
<keyword evidence="3 7" id="KW-0547">Nucleotide-binding</keyword>
<feature type="binding site" evidence="7">
    <location>
        <begin position="11"/>
        <end position="16"/>
    </location>
    <ligand>
        <name>ATP</name>
        <dbReference type="ChEBI" id="CHEBI:30616"/>
    </ligand>
</feature>
<feature type="binding site" evidence="7">
    <location>
        <position position="15"/>
    </location>
    <ligand>
        <name>Mg(2+)</name>
        <dbReference type="ChEBI" id="CHEBI:18420"/>
    </ligand>
</feature>
<evidence type="ECO:0000313" key="8">
    <source>
        <dbReference type="EMBL" id="MFB9088615.1"/>
    </source>
</evidence>
<organism evidence="8 9">
    <name type="scientific">Flavobacterium paronense</name>
    <dbReference type="NCBI Taxonomy" id="1392775"/>
    <lineage>
        <taxon>Bacteria</taxon>
        <taxon>Pseudomonadati</taxon>
        <taxon>Bacteroidota</taxon>
        <taxon>Flavobacteriia</taxon>
        <taxon>Flavobacteriales</taxon>
        <taxon>Flavobacteriaceae</taxon>
        <taxon>Flavobacterium</taxon>
    </lineage>
</organism>
<keyword evidence="2 7" id="KW-0808">Transferase</keyword>
<feature type="binding site" evidence="7">
    <location>
        <position position="120"/>
    </location>
    <ligand>
        <name>ATP</name>
        <dbReference type="ChEBI" id="CHEBI:30616"/>
    </ligand>
</feature>
<evidence type="ECO:0000256" key="1">
    <source>
        <dbReference type="ARBA" id="ARBA00022605"/>
    </source>
</evidence>
<dbReference type="InterPro" id="IPR000623">
    <property type="entry name" value="Shikimate_kinase/TSH1"/>
</dbReference>
<dbReference type="InterPro" id="IPR031322">
    <property type="entry name" value="Shikimate/glucono_kinase"/>
</dbReference>
<name>A0ABV5GBX8_9FLAO</name>
<dbReference type="CDD" id="cd00464">
    <property type="entry name" value="SK"/>
    <property type="match status" value="1"/>
</dbReference>
<comment type="catalytic activity">
    <reaction evidence="7">
        <text>shikimate + ATP = 3-phosphoshikimate + ADP + H(+)</text>
        <dbReference type="Rhea" id="RHEA:13121"/>
        <dbReference type="ChEBI" id="CHEBI:15378"/>
        <dbReference type="ChEBI" id="CHEBI:30616"/>
        <dbReference type="ChEBI" id="CHEBI:36208"/>
        <dbReference type="ChEBI" id="CHEBI:145989"/>
        <dbReference type="ChEBI" id="CHEBI:456216"/>
        <dbReference type="EC" id="2.7.1.71"/>
    </reaction>
</comment>
<dbReference type="Pfam" id="PF01202">
    <property type="entry name" value="SKI"/>
    <property type="match status" value="1"/>
</dbReference>
<feature type="binding site" evidence="7">
    <location>
        <position position="33"/>
    </location>
    <ligand>
        <name>substrate</name>
    </ligand>
</feature>
<evidence type="ECO:0000256" key="3">
    <source>
        <dbReference type="ARBA" id="ARBA00022741"/>
    </source>
</evidence>
<dbReference type="Proteomes" id="UP001589576">
    <property type="component" value="Unassembled WGS sequence"/>
</dbReference>
<accession>A0ABV5GBX8</accession>
<keyword evidence="7" id="KW-0479">Metal-binding</keyword>
<comment type="subcellular location">
    <subcellularLocation>
        <location evidence="7">Cytoplasm</location>
    </subcellularLocation>
</comment>
<dbReference type="PRINTS" id="PR01100">
    <property type="entry name" value="SHIKIMTKNASE"/>
</dbReference>
<comment type="similarity">
    <text evidence="7">Belongs to the shikimate kinase family.</text>
</comment>
<evidence type="ECO:0000256" key="4">
    <source>
        <dbReference type="ARBA" id="ARBA00022777"/>
    </source>
</evidence>
<comment type="subunit">
    <text evidence="7">Monomer.</text>
</comment>
<gene>
    <name evidence="7" type="primary">aroK</name>
    <name evidence="8" type="ORF">ACFFUU_03290</name>
</gene>
<keyword evidence="1 7" id="KW-0028">Amino-acid biosynthesis</keyword>
<keyword evidence="6 7" id="KW-0057">Aromatic amino acid biosynthesis</keyword>
<dbReference type="PANTHER" id="PTHR21087:SF16">
    <property type="entry name" value="SHIKIMATE KINASE 1, CHLOROPLASTIC"/>
    <property type="match status" value="1"/>
</dbReference>
<dbReference type="PANTHER" id="PTHR21087">
    <property type="entry name" value="SHIKIMATE KINASE"/>
    <property type="match status" value="1"/>
</dbReference>
<evidence type="ECO:0000313" key="9">
    <source>
        <dbReference type="Proteomes" id="UP001589576"/>
    </source>
</evidence>